<evidence type="ECO:0000259" key="4">
    <source>
        <dbReference type="PROSITE" id="PS50949"/>
    </source>
</evidence>
<dbReference type="PANTHER" id="PTHR43537">
    <property type="entry name" value="TRANSCRIPTIONAL REGULATOR, GNTR FAMILY"/>
    <property type="match status" value="1"/>
</dbReference>
<dbReference type="EMBL" id="PYGB01000005">
    <property type="protein sequence ID" value="PSK86462.1"/>
    <property type="molecule type" value="Genomic_DNA"/>
</dbReference>
<dbReference type="SUPFAM" id="SSF46785">
    <property type="entry name" value="Winged helix' DNA-binding domain"/>
    <property type="match status" value="1"/>
</dbReference>
<dbReference type="SMART" id="SM00895">
    <property type="entry name" value="FCD"/>
    <property type="match status" value="1"/>
</dbReference>
<keyword evidence="8" id="KW-1185">Reference proteome</keyword>
<evidence type="ECO:0000313" key="6">
    <source>
        <dbReference type="EMBL" id="SLN45431.1"/>
    </source>
</evidence>
<dbReference type="OrthoDB" id="7834120at2"/>
<keyword evidence="3" id="KW-0804">Transcription</keyword>
<dbReference type="PROSITE" id="PS50949">
    <property type="entry name" value="HTH_GNTR"/>
    <property type="match status" value="1"/>
</dbReference>
<dbReference type="Gene3D" id="1.10.10.10">
    <property type="entry name" value="Winged helix-like DNA-binding domain superfamily/Winged helix DNA-binding domain"/>
    <property type="match status" value="1"/>
</dbReference>
<evidence type="ECO:0000256" key="2">
    <source>
        <dbReference type="ARBA" id="ARBA00023125"/>
    </source>
</evidence>
<dbReference type="InterPro" id="IPR011711">
    <property type="entry name" value="GntR_C"/>
</dbReference>
<organism evidence="6 7">
    <name type="scientific">Limimaricola soesokkakensis</name>
    <dbReference type="NCBI Taxonomy" id="1343159"/>
    <lineage>
        <taxon>Bacteria</taxon>
        <taxon>Pseudomonadati</taxon>
        <taxon>Pseudomonadota</taxon>
        <taxon>Alphaproteobacteria</taxon>
        <taxon>Rhodobacterales</taxon>
        <taxon>Paracoccaceae</taxon>
        <taxon>Limimaricola</taxon>
    </lineage>
</organism>
<dbReference type="SMART" id="SM00345">
    <property type="entry name" value="HTH_GNTR"/>
    <property type="match status" value="1"/>
</dbReference>
<name>A0A1X6Z9R3_9RHOB</name>
<evidence type="ECO:0000313" key="7">
    <source>
        <dbReference type="Proteomes" id="UP000193495"/>
    </source>
</evidence>
<dbReference type="GO" id="GO:0003700">
    <property type="term" value="F:DNA-binding transcription factor activity"/>
    <property type="evidence" value="ECO:0007669"/>
    <property type="project" value="InterPro"/>
</dbReference>
<dbReference type="InterPro" id="IPR000524">
    <property type="entry name" value="Tscrpt_reg_HTH_GntR"/>
</dbReference>
<dbReference type="GO" id="GO:0003677">
    <property type="term" value="F:DNA binding"/>
    <property type="evidence" value="ECO:0007669"/>
    <property type="project" value="UniProtKB-KW"/>
</dbReference>
<evidence type="ECO:0000313" key="5">
    <source>
        <dbReference type="EMBL" id="PSK86462.1"/>
    </source>
</evidence>
<accession>A0A1X6Z9R3</accession>
<reference evidence="5 8" key="2">
    <citation type="submission" date="2018-03" db="EMBL/GenBank/DDBJ databases">
        <title>Genomic Encyclopedia of Archaeal and Bacterial Type Strains, Phase II (KMG-II): from individual species to whole genera.</title>
        <authorList>
            <person name="Goeker M."/>
        </authorList>
    </citation>
    <scope>NUCLEOTIDE SEQUENCE [LARGE SCALE GENOMIC DNA]</scope>
    <source>
        <strain evidence="5 8">DSM 29956</strain>
    </source>
</reference>
<dbReference type="Proteomes" id="UP000240624">
    <property type="component" value="Unassembled WGS sequence"/>
</dbReference>
<dbReference type="Pfam" id="PF00392">
    <property type="entry name" value="GntR"/>
    <property type="match status" value="1"/>
</dbReference>
<dbReference type="InterPro" id="IPR008920">
    <property type="entry name" value="TF_FadR/GntR_C"/>
</dbReference>
<protein>
    <submittedName>
        <fullName evidence="5">DNA-binding GntR family transcriptional regulator</fullName>
    </submittedName>
    <submittedName>
        <fullName evidence="6">Putative HTH-type transcriptional regulator YdfH</fullName>
    </submittedName>
</protein>
<reference evidence="6 7" key="1">
    <citation type="submission" date="2017-03" db="EMBL/GenBank/DDBJ databases">
        <authorList>
            <person name="Afonso C.L."/>
            <person name="Miller P.J."/>
            <person name="Scott M.A."/>
            <person name="Spackman E."/>
            <person name="Goraichik I."/>
            <person name="Dimitrov K.M."/>
            <person name="Suarez D.L."/>
            <person name="Swayne D.E."/>
        </authorList>
    </citation>
    <scope>NUCLEOTIDE SEQUENCE [LARGE SCALE GENOMIC DNA]</scope>
    <source>
        <strain evidence="6 7">CECT 8367</strain>
    </source>
</reference>
<keyword evidence="2 5" id="KW-0238">DNA-binding</keyword>
<sequence length="238" mass="26798">MTDESNLSKSLAEMAPISGRKTLCDEVAERLRELILLAKLAPGAPIRERDLAEAMGISRTPLREALRILEAEELVVYSPTRRPFVADPDLETLEQNLSVLGAIEALAGEQACRNATDEEIAEIERICQEMVEGSETDEPLTFFRRDMAFHEAIVTASRNRPLAQTQRQYNARLWRARFISSQRKPDRPRTLRQHEEVVLALKARDAVATAAALRQHLETAVENIAKTRSEQAEEGRKT</sequence>
<evidence type="ECO:0000256" key="3">
    <source>
        <dbReference type="ARBA" id="ARBA00023163"/>
    </source>
</evidence>
<dbReference type="EMBL" id="FWFY01000005">
    <property type="protein sequence ID" value="SLN45431.1"/>
    <property type="molecule type" value="Genomic_DNA"/>
</dbReference>
<dbReference type="CDD" id="cd07377">
    <property type="entry name" value="WHTH_GntR"/>
    <property type="match status" value="1"/>
</dbReference>
<dbReference type="RefSeq" id="WP_085896347.1">
    <property type="nucleotide sequence ID" value="NZ_FWFY01000005.1"/>
</dbReference>
<evidence type="ECO:0000256" key="1">
    <source>
        <dbReference type="ARBA" id="ARBA00023015"/>
    </source>
</evidence>
<evidence type="ECO:0000313" key="8">
    <source>
        <dbReference type="Proteomes" id="UP000240624"/>
    </source>
</evidence>
<dbReference type="Gene3D" id="1.20.120.530">
    <property type="entry name" value="GntR ligand-binding domain-like"/>
    <property type="match status" value="1"/>
</dbReference>
<dbReference type="InterPro" id="IPR036390">
    <property type="entry name" value="WH_DNA-bd_sf"/>
</dbReference>
<dbReference type="AlphaFoldDB" id="A0A1X6Z9R3"/>
<proteinExistence type="predicted"/>
<feature type="domain" description="HTH gntR-type" evidence="4">
    <location>
        <begin position="21"/>
        <end position="88"/>
    </location>
</feature>
<dbReference type="InterPro" id="IPR036388">
    <property type="entry name" value="WH-like_DNA-bd_sf"/>
</dbReference>
<gene>
    <name evidence="6" type="primary">ydfH_1</name>
    <name evidence="5" type="ORF">CLV79_105169</name>
    <name evidence="6" type="ORF">LOS8367_02003</name>
</gene>
<dbReference type="Proteomes" id="UP000193495">
    <property type="component" value="Unassembled WGS sequence"/>
</dbReference>
<keyword evidence="1" id="KW-0805">Transcription regulation</keyword>
<dbReference type="PANTHER" id="PTHR43537:SF50">
    <property type="entry name" value="TRANSCRIPTIONAL REGULATORY PROTEIN"/>
    <property type="match status" value="1"/>
</dbReference>
<dbReference type="PRINTS" id="PR00035">
    <property type="entry name" value="HTHGNTR"/>
</dbReference>
<dbReference type="SUPFAM" id="SSF48008">
    <property type="entry name" value="GntR ligand-binding domain-like"/>
    <property type="match status" value="1"/>
</dbReference>
<dbReference type="Pfam" id="PF07729">
    <property type="entry name" value="FCD"/>
    <property type="match status" value="1"/>
</dbReference>